<feature type="transmembrane region" description="Helical" evidence="1">
    <location>
        <begin position="6"/>
        <end position="25"/>
    </location>
</feature>
<protein>
    <submittedName>
        <fullName evidence="2">Short chain dehydrogenase</fullName>
    </submittedName>
</protein>
<dbReference type="PANTHER" id="PTHR43313">
    <property type="entry name" value="SHORT-CHAIN DEHYDROGENASE/REDUCTASE FAMILY 9C"/>
    <property type="match status" value="1"/>
</dbReference>
<dbReference type="PANTHER" id="PTHR43313:SF1">
    <property type="entry name" value="3BETA-HYDROXYSTEROID DEHYDROGENASE DHS-16"/>
    <property type="match status" value="1"/>
</dbReference>
<dbReference type="InterPro" id="IPR002347">
    <property type="entry name" value="SDR_fam"/>
</dbReference>
<accession>A0A9K3LZY7</accession>
<evidence type="ECO:0000313" key="3">
    <source>
        <dbReference type="Proteomes" id="UP000693970"/>
    </source>
</evidence>
<dbReference type="EMBL" id="JAGRRH010000004">
    <property type="protein sequence ID" value="KAG7371327.1"/>
    <property type="molecule type" value="Genomic_DNA"/>
</dbReference>
<organism evidence="2 3">
    <name type="scientific">Nitzschia inconspicua</name>
    <dbReference type="NCBI Taxonomy" id="303405"/>
    <lineage>
        <taxon>Eukaryota</taxon>
        <taxon>Sar</taxon>
        <taxon>Stramenopiles</taxon>
        <taxon>Ochrophyta</taxon>
        <taxon>Bacillariophyta</taxon>
        <taxon>Bacillariophyceae</taxon>
        <taxon>Bacillariophycidae</taxon>
        <taxon>Bacillariales</taxon>
        <taxon>Bacillariaceae</taxon>
        <taxon>Nitzschia</taxon>
    </lineage>
</organism>
<evidence type="ECO:0000256" key="1">
    <source>
        <dbReference type="SAM" id="Phobius"/>
    </source>
</evidence>
<dbReference type="Pfam" id="PF00106">
    <property type="entry name" value="adh_short"/>
    <property type="match status" value="1"/>
</dbReference>
<dbReference type="OrthoDB" id="49269at2759"/>
<name>A0A9K3LZY7_9STRA</name>
<keyword evidence="1" id="KW-1133">Transmembrane helix</keyword>
<gene>
    <name evidence="2" type="ORF">IV203_019897</name>
</gene>
<reference evidence="2" key="2">
    <citation type="submission" date="2021-04" db="EMBL/GenBank/DDBJ databases">
        <authorList>
            <person name="Podell S."/>
        </authorList>
    </citation>
    <scope>NUCLEOTIDE SEQUENCE</scope>
    <source>
        <strain evidence="2">Hildebrandi</strain>
    </source>
</reference>
<evidence type="ECO:0000313" key="2">
    <source>
        <dbReference type="EMBL" id="KAG7371327.1"/>
    </source>
</evidence>
<dbReference type="GO" id="GO:0016491">
    <property type="term" value="F:oxidoreductase activity"/>
    <property type="evidence" value="ECO:0007669"/>
    <property type="project" value="TreeGrafter"/>
</dbReference>
<reference evidence="2" key="1">
    <citation type="journal article" date="2021" name="Sci. Rep.">
        <title>Diploid genomic architecture of Nitzschia inconspicua, an elite biomass production diatom.</title>
        <authorList>
            <person name="Oliver A."/>
            <person name="Podell S."/>
            <person name="Pinowska A."/>
            <person name="Traller J.C."/>
            <person name="Smith S.R."/>
            <person name="McClure R."/>
            <person name="Beliaev A."/>
            <person name="Bohutskyi P."/>
            <person name="Hill E.A."/>
            <person name="Rabines A."/>
            <person name="Zheng H."/>
            <person name="Allen L.Z."/>
            <person name="Kuo A."/>
            <person name="Grigoriev I.V."/>
            <person name="Allen A.E."/>
            <person name="Hazlebeck D."/>
            <person name="Allen E.E."/>
        </authorList>
    </citation>
    <scope>NUCLEOTIDE SEQUENCE</scope>
    <source>
        <strain evidence="2">Hildebrandi</strain>
    </source>
</reference>
<proteinExistence type="predicted"/>
<keyword evidence="3" id="KW-1185">Reference proteome</keyword>
<comment type="caution">
    <text evidence="2">The sequence shown here is derived from an EMBL/GenBank/DDBJ whole genome shotgun (WGS) entry which is preliminary data.</text>
</comment>
<sequence>MLADVLATTSSFLVAVVIAVIAQLFRKGQTHAHLPLKTRQSRAVLVTGASRGIGKTIAAHLSFVGYAVFGSVRSQDSYDGLLKSNDDTTAQGTIIPIKFDVTNEKEIAAAVEFIQKKCREKNLEFVGIVNNAGINPEGERYAKMQFEEQKLPDNVLVDGKTALQVLDTNVVGCFRVTKAFLPLVSKENGRIILIGSYFGTIAGALGLPHLAYEASKFALEALADGLRRGLKGDSDCNKIKVSLLKPGNIQTDMNQFAGESPPVTVSSDVLAALEAKRPSARYYPGMVKGLPCKNICDFFALLPSFITDTQL</sequence>
<keyword evidence="1" id="KW-0812">Transmembrane</keyword>
<keyword evidence="1" id="KW-0472">Membrane</keyword>
<dbReference type="Proteomes" id="UP000693970">
    <property type="component" value="Unassembled WGS sequence"/>
</dbReference>
<dbReference type="GO" id="GO:0008202">
    <property type="term" value="P:steroid metabolic process"/>
    <property type="evidence" value="ECO:0007669"/>
    <property type="project" value="TreeGrafter"/>
</dbReference>
<dbReference type="AlphaFoldDB" id="A0A9K3LZY7"/>